<dbReference type="AlphaFoldDB" id="A0A2A5SQ62"/>
<comment type="caution">
    <text evidence="1">The sequence shown here is derived from an EMBL/GenBank/DDBJ whole genome shotgun (WGS) entry which is preliminary data.</text>
</comment>
<sequence>MEGGRPDHTLIMDNGANTIPVFIEHKGTKSYTVKTDKQI</sequence>
<protein>
    <submittedName>
        <fullName evidence="1">Uncharacterized protein</fullName>
    </submittedName>
</protein>
<name>A0A2A5SQ62_LACLC</name>
<dbReference type="Proteomes" id="UP000218711">
    <property type="component" value="Unassembled WGS sequence"/>
</dbReference>
<evidence type="ECO:0000313" key="2">
    <source>
        <dbReference type="Proteomes" id="UP000218711"/>
    </source>
</evidence>
<reference evidence="1 2" key="1">
    <citation type="submission" date="2014-12" db="EMBL/GenBank/DDBJ databases">
        <title>Draft genome sequences of 10 type strains of Lactococcus.</title>
        <authorList>
            <person name="Sun Z."/>
            <person name="Zhong Z."/>
            <person name="Liu W."/>
            <person name="Zhang W."/>
            <person name="Zhang H."/>
        </authorList>
    </citation>
    <scope>NUCLEOTIDE SEQUENCE [LARGE SCALE GENOMIC DNA]</scope>
    <source>
        <strain evidence="1 2">DSM 21502</strain>
    </source>
</reference>
<accession>A0A2A5SQ62</accession>
<gene>
    <name evidence="1" type="ORF">RU92_GL001096</name>
</gene>
<dbReference type="EMBL" id="JXKC01000015">
    <property type="protein sequence ID" value="PCS16235.1"/>
    <property type="molecule type" value="Genomic_DNA"/>
</dbReference>
<organism evidence="1 2">
    <name type="scientific">Lactococcus cremoris subsp. tructae</name>
    <dbReference type="NCBI Taxonomy" id="542833"/>
    <lineage>
        <taxon>Bacteria</taxon>
        <taxon>Bacillati</taxon>
        <taxon>Bacillota</taxon>
        <taxon>Bacilli</taxon>
        <taxon>Lactobacillales</taxon>
        <taxon>Streptococcaceae</taxon>
        <taxon>Lactococcus</taxon>
    </lineage>
</organism>
<proteinExistence type="predicted"/>
<evidence type="ECO:0000313" key="1">
    <source>
        <dbReference type="EMBL" id="PCS16235.1"/>
    </source>
</evidence>